<gene>
    <name evidence="3" type="primary">Contig2068.g2229</name>
    <name evidence="3" type="ORF">STYLEM_4932</name>
</gene>
<dbReference type="Proteomes" id="UP000039865">
    <property type="component" value="Unassembled WGS sequence"/>
</dbReference>
<evidence type="ECO:0000313" key="4">
    <source>
        <dbReference type="Proteomes" id="UP000039865"/>
    </source>
</evidence>
<proteinExistence type="predicted"/>
<feature type="signal peptide" evidence="2">
    <location>
        <begin position="1"/>
        <end position="20"/>
    </location>
</feature>
<reference evidence="3 4" key="1">
    <citation type="submission" date="2014-06" db="EMBL/GenBank/DDBJ databases">
        <authorList>
            <person name="Swart Estienne"/>
        </authorList>
    </citation>
    <scope>NUCLEOTIDE SEQUENCE [LARGE SCALE GENOMIC DNA]</scope>
    <source>
        <strain evidence="3 4">130c</strain>
    </source>
</reference>
<accession>A0A078A132</accession>
<keyword evidence="2" id="KW-0732">Signal</keyword>
<feature type="transmembrane region" description="Helical" evidence="1">
    <location>
        <begin position="156"/>
        <end position="176"/>
    </location>
</feature>
<evidence type="ECO:0000256" key="1">
    <source>
        <dbReference type="SAM" id="Phobius"/>
    </source>
</evidence>
<feature type="chain" id="PRO_5001729092" evidence="2">
    <location>
        <begin position="21"/>
        <end position="208"/>
    </location>
</feature>
<protein>
    <submittedName>
        <fullName evidence="3">Uncharacterized protein</fullName>
    </submittedName>
</protein>
<organism evidence="3 4">
    <name type="scientific">Stylonychia lemnae</name>
    <name type="common">Ciliate</name>
    <dbReference type="NCBI Taxonomy" id="5949"/>
    <lineage>
        <taxon>Eukaryota</taxon>
        <taxon>Sar</taxon>
        <taxon>Alveolata</taxon>
        <taxon>Ciliophora</taxon>
        <taxon>Intramacronucleata</taxon>
        <taxon>Spirotrichea</taxon>
        <taxon>Stichotrichia</taxon>
        <taxon>Sporadotrichida</taxon>
        <taxon>Oxytrichidae</taxon>
        <taxon>Stylonychinae</taxon>
        <taxon>Stylonychia</taxon>
    </lineage>
</organism>
<evidence type="ECO:0000313" key="3">
    <source>
        <dbReference type="EMBL" id="CDW75936.1"/>
    </source>
</evidence>
<keyword evidence="4" id="KW-1185">Reference proteome</keyword>
<dbReference type="EMBL" id="CCKQ01004781">
    <property type="protein sequence ID" value="CDW75936.1"/>
    <property type="molecule type" value="Genomic_DNA"/>
</dbReference>
<evidence type="ECO:0000256" key="2">
    <source>
        <dbReference type="SAM" id="SignalP"/>
    </source>
</evidence>
<dbReference type="AlphaFoldDB" id="A0A078A132"/>
<keyword evidence="1" id="KW-0812">Transmembrane</keyword>
<name>A0A078A132_STYLE</name>
<sequence>MRKISALVLSLSAICAINLAQYQAKEQSLLNFDQVEEEVVTTNLAEVSTQEVAQSEVVVEEESTNSTETSNDRVRSTYQYEPTSDDFNQREAVQLRSSRRRRRLDYGYYSYTYGFFNSTDIACRNITCQFCCDKGSCVTEARCQEMILMNQMSKNWLALLFVLVFFFVLVFILNQFKKRQHLEFMHKIHQESQAKGHHQDTHGPNKID</sequence>
<keyword evidence="1" id="KW-0472">Membrane</keyword>
<dbReference type="InParanoid" id="A0A078A132"/>
<keyword evidence="1" id="KW-1133">Transmembrane helix</keyword>